<gene>
    <name evidence="1" type="ORF">JEU22_28260</name>
</gene>
<accession>A0A8I1JMR9</accession>
<name>A0A8I1JMR9_PSEPU</name>
<comment type="caution">
    <text evidence="1">The sequence shown here is derived from an EMBL/GenBank/DDBJ whole genome shotgun (WGS) entry which is preliminary data.</text>
</comment>
<dbReference type="EMBL" id="JAEHTE010000060">
    <property type="protein sequence ID" value="MBI6887811.1"/>
    <property type="molecule type" value="Genomic_DNA"/>
</dbReference>
<reference evidence="1" key="1">
    <citation type="submission" date="2020-12" db="EMBL/GenBank/DDBJ databases">
        <title>Enhanced detection system for hospital associated transmission using whole genome sequencing surveillance.</title>
        <authorList>
            <person name="Harrison L.H."/>
            <person name="Van Tyne D."/>
            <person name="Marsh J.W."/>
            <person name="Griffith M.P."/>
            <person name="Snyder D.J."/>
            <person name="Cooper V.S."/>
            <person name="Mustapha M."/>
        </authorList>
    </citation>
    <scope>NUCLEOTIDE SEQUENCE</scope>
    <source>
        <strain evidence="1">PSB00042</strain>
    </source>
</reference>
<sequence length="286" mass="32549">MAVEVSYTALCHNNHLFIFDALKPGESQTGRRLQEDVADYANSIGRYNYCTRYVIKNKTMLVAHLKAIECECRAGVLYPALHFECHGDADKGLWISGSDEYISWAELAALITPLSAASRNNVAVVLGTCHGFALQQSVDITVPCPFHYMIAPNQEITAGVIYDSLLPFYKEIVSTGELEVALKCLDGKFKFFCAGEWFYSMIATFYTNSYSLKDKEEMMNRMIDNEVAKAGYSNRQLIRSARIKIKKYLNNPRVFYSALERCFFHGQAKIPYDELKRFVDEQKAKR</sequence>
<dbReference type="RefSeq" id="WP_198748228.1">
    <property type="nucleotide sequence ID" value="NZ_JAEHTE010000060.1"/>
</dbReference>
<dbReference type="Proteomes" id="UP000637061">
    <property type="component" value="Unassembled WGS sequence"/>
</dbReference>
<evidence type="ECO:0000313" key="1">
    <source>
        <dbReference type="EMBL" id="MBI6887811.1"/>
    </source>
</evidence>
<evidence type="ECO:0000313" key="2">
    <source>
        <dbReference type="Proteomes" id="UP000637061"/>
    </source>
</evidence>
<protein>
    <submittedName>
        <fullName evidence="1">Uncharacterized protein</fullName>
    </submittedName>
</protein>
<dbReference type="AlphaFoldDB" id="A0A8I1JMR9"/>
<organism evidence="1 2">
    <name type="scientific">Pseudomonas putida</name>
    <name type="common">Arthrobacter siderocapsulatus</name>
    <dbReference type="NCBI Taxonomy" id="303"/>
    <lineage>
        <taxon>Bacteria</taxon>
        <taxon>Pseudomonadati</taxon>
        <taxon>Pseudomonadota</taxon>
        <taxon>Gammaproteobacteria</taxon>
        <taxon>Pseudomonadales</taxon>
        <taxon>Pseudomonadaceae</taxon>
        <taxon>Pseudomonas</taxon>
    </lineage>
</organism>
<proteinExistence type="predicted"/>